<dbReference type="InterPro" id="IPR052025">
    <property type="entry name" value="Xyloglucanase_GH74"/>
</dbReference>
<dbReference type="CDD" id="cd15482">
    <property type="entry name" value="Sialidase_non-viral"/>
    <property type="match status" value="2"/>
</dbReference>
<gene>
    <name evidence="3" type="ORF">CA834_12975</name>
</gene>
<evidence type="ECO:0000313" key="3">
    <source>
        <dbReference type="EMBL" id="OZV67224.1"/>
    </source>
</evidence>
<dbReference type="SUPFAM" id="SSF110296">
    <property type="entry name" value="Oligoxyloglucan reducing end-specific cellobiohydrolase"/>
    <property type="match status" value="1"/>
</dbReference>
<dbReference type="PANTHER" id="PTHR43739:SF5">
    <property type="entry name" value="EXO-ALPHA-SIALIDASE"/>
    <property type="match status" value="1"/>
</dbReference>
<dbReference type="GO" id="GO:0016787">
    <property type="term" value="F:hydrolase activity"/>
    <property type="evidence" value="ECO:0007669"/>
    <property type="project" value="UniProtKB-KW"/>
</dbReference>
<feature type="coiled-coil region" evidence="1">
    <location>
        <begin position="802"/>
        <end position="848"/>
    </location>
</feature>
<feature type="signal peptide" evidence="2">
    <location>
        <begin position="1"/>
        <end position="21"/>
    </location>
</feature>
<keyword evidence="4" id="KW-1185">Reference proteome</keyword>
<comment type="caution">
    <text evidence="3">The sequence shown here is derived from an EMBL/GenBank/DDBJ whole genome shotgun (WGS) entry which is preliminary data.</text>
</comment>
<accession>A0A265UPF8</accession>
<protein>
    <submittedName>
        <fullName evidence="3">Glycosyl hydrolase</fullName>
    </submittedName>
</protein>
<dbReference type="InterPro" id="IPR036278">
    <property type="entry name" value="Sialidase_sf"/>
</dbReference>
<dbReference type="Proteomes" id="UP000216840">
    <property type="component" value="Unassembled WGS sequence"/>
</dbReference>
<proteinExistence type="predicted"/>
<organism evidence="3 4">
    <name type="scientific">Winogradskyella aurantia</name>
    <dbReference type="NCBI Taxonomy" id="1915063"/>
    <lineage>
        <taxon>Bacteria</taxon>
        <taxon>Pseudomonadati</taxon>
        <taxon>Bacteroidota</taxon>
        <taxon>Flavobacteriia</taxon>
        <taxon>Flavobacteriales</taxon>
        <taxon>Flavobacteriaceae</taxon>
        <taxon>Winogradskyella</taxon>
    </lineage>
</organism>
<evidence type="ECO:0000313" key="4">
    <source>
        <dbReference type="Proteomes" id="UP000216840"/>
    </source>
</evidence>
<dbReference type="AlphaFoldDB" id="A0A265UPF8"/>
<dbReference type="EMBL" id="NGJN01000007">
    <property type="protein sequence ID" value="OZV67224.1"/>
    <property type="molecule type" value="Genomic_DNA"/>
</dbReference>
<dbReference type="Gene3D" id="2.60.40.4070">
    <property type="match status" value="1"/>
</dbReference>
<dbReference type="PANTHER" id="PTHR43739">
    <property type="entry name" value="XYLOGLUCANASE (EUROFUNG)"/>
    <property type="match status" value="1"/>
</dbReference>
<name>A0A265UPF8_9FLAO</name>
<dbReference type="InterPro" id="IPR015943">
    <property type="entry name" value="WD40/YVTN_repeat-like_dom_sf"/>
</dbReference>
<keyword evidence="1" id="KW-0175">Coiled coil</keyword>
<feature type="chain" id="PRO_5012537560" evidence="2">
    <location>
        <begin position="22"/>
        <end position="1096"/>
    </location>
</feature>
<dbReference type="GO" id="GO:0010411">
    <property type="term" value="P:xyloglucan metabolic process"/>
    <property type="evidence" value="ECO:0007669"/>
    <property type="project" value="TreeGrafter"/>
</dbReference>
<dbReference type="RefSeq" id="WP_094969145.1">
    <property type="nucleotide sequence ID" value="NZ_NGJN01000007.1"/>
</dbReference>
<dbReference type="Gene3D" id="2.130.10.10">
    <property type="entry name" value="YVTN repeat-like/Quinoprotein amine dehydrogenase"/>
    <property type="match status" value="4"/>
</dbReference>
<keyword evidence="3" id="KW-0378">Hydrolase</keyword>
<evidence type="ECO:0000256" key="1">
    <source>
        <dbReference type="SAM" id="Coils"/>
    </source>
</evidence>
<keyword evidence="2" id="KW-0732">Signal</keyword>
<reference evidence="3 4" key="1">
    <citation type="submission" date="2017-05" db="EMBL/GenBank/DDBJ databases">
        <title>The draft genome sequence of Idiomarina salinarum WNB302.</title>
        <authorList>
            <person name="Sun Y."/>
            <person name="Chen B."/>
            <person name="Du Z."/>
        </authorList>
    </citation>
    <scope>NUCLEOTIDE SEQUENCE [LARGE SCALE GENOMIC DNA]</scope>
    <source>
        <strain evidence="3 4">WNB302</strain>
    </source>
</reference>
<evidence type="ECO:0000256" key="2">
    <source>
        <dbReference type="SAM" id="SignalP"/>
    </source>
</evidence>
<sequence length="1096" mass="122024">MRISLILVLSMALSFSLVSTAQKKSKQKSEEKTPLESMDLSGLKWRNVGPALTSGRISDFAVNPSNPFEYYVATSAGGVWKTVNAGVTYEPIFDGQGSYSIGCVALDPNNNNVIWVGSGENNNQRSVAYGDGVYKSIDGGKTWKNMGLKTSEHIGKVIVHPENSNIVYVAAIGPLWGKGGERGLYKTEDGGETWKAVLEVNEHTGVNDVVMDPRDPNVLYASTLQRRRHVYTYVGGGPGSGLHKSVDGGITWEKIQNGLPNEELGRIGLAISPANPEIIYAIVEAANGKGGFFASTNRGASWEKRSSHVTSGNYYQEIIADPVDENTVYSMDTWMAVTHNGGKSFELVGENTKHVDNHCMWINPNNNEHWIVGCDGGIYETFDAAKTWDFKKNLPVTQFYKVAVDNDYPFYNIYGGTQDNFSLGGPSRVLTEHGIRNSEWFITNGGDGFESQIDPNNPNIVYAQSQYGFLVRYDKKSGEKVGIQPKARKGEDAYRFNWDAPLVVSQHVPGRLYFAANKVFRSDDYGNSWEVISEDLSQQIDRNTLKVYDRVVSIDAVMKNGSTSPYGSVVAFSESPLNKNLLAAGTDDGLIHISKDGGESWRKISGISGAPNQSYVNSVFLSKHDENVIYVAFNHHKYGDFKPYIFKSSNKGENWKAIQSNLPERGSVYAIEEDHVDKDLLFVGTEFGAFFSPDQGQHWKQLKAGLPTIAVRDIAIQEREGDLVLGTFGRGFYVMDDYSVLRSIENAEPTEDAKLFPIRTALMWEQSSPLGLPGKSFQGDNFYTAPNLGPEAMITYYYNSDYESLKSQRQKKEQELIKAGSDTPYPNYEELKAEVNEKEEELIFTIKDDRGTVVKKEFKPVKKGLQRFHWDLRYTLQDPIDLSTPSFYNPFGGRDEGTLVAPGTYSVEMALLKDGQLKTLTDSVNFEVKALENVEMPAENRAEKVAFQKALAKLQANFGIAEKLLSESRMRLNYIKAAIKRSEQPLGPLSSEVVTIEKQLDEVQIAMYGDPVKNRLDLDQPPSPADRLGTIGYEQKYSTATPTQTHRDSYAIAEKQVIEIKAKMERIFNENLKALEQQLINSGAPYTPGRGYENKN</sequence>
<dbReference type="OrthoDB" id="9757809at2"/>
<dbReference type="SUPFAM" id="SSF50939">
    <property type="entry name" value="Sialidases"/>
    <property type="match status" value="1"/>
</dbReference>